<dbReference type="AlphaFoldDB" id="A0AAV1RFF6"/>
<dbReference type="EMBL" id="CAWUPB010000956">
    <property type="protein sequence ID" value="CAK7334838.1"/>
    <property type="molecule type" value="Genomic_DNA"/>
</dbReference>
<dbReference type="PRINTS" id="PR00853">
    <property type="entry name" value="XPGRADSUPER"/>
</dbReference>
<evidence type="ECO:0000313" key="2">
    <source>
        <dbReference type="Proteomes" id="UP001314170"/>
    </source>
</evidence>
<sequence>MLPKAYRCLAFGFLPFKLLKPILVLDGGLLPMKIEQREQACKVLRQKNVSCVVAPYEANAQMTFLAISKQIIFKMDKYGQGVEFQSSRLQQNKDMSFAVSECLLRYAFSVVVIVYNCCQEWD</sequence>
<evidence type="ECO:0000313" key="1">
    <source>
        <dbReference type="EMBL" id="CAK7334838.1"/>
    </source>
</evidence>
<dbReference type="SUPFAM" id="SSF88723">
    <property type="entry name" value="PIN domain-like"/>
    <property type="match status" value="1"/>
</dbReference>
<protein>
    <submittedName>
        <fullName evidence="1">Uncharacterized protein</fullName>
    </submittedName>
</protein>
<keyword evidence="2" id="KW-1185">Reference proteome</keyword>
<gene>
    <name evidence="1" type="ORF">DCAF_LOCUS10100</name>
</gene>
<name>A0AAV1RFF6_9ROSI</name>
<dbReference type="InterPro" id="IPR006084">
    <property type="entry name" value="XPG/Rad2"/>
</dbReference>
<dbReference type="Proteomes" id="UP001314170">
    <property type="component" value="Unassembled WGS sequence"/>
</dbReference>
<dbReference type="Gene3D" id="3.40.50.1010">
    <property type="entry name" value="5'-nuclease"/>
    <property type="match status" value="1"/>
</dbReference>
<organism evidence="1 2">
    <name type="scientific">Dovyalis caffra</name>
    <dbReference type="NCBI Taxonomy" id="77055"/>
    <lineage>
        <taxon>Eukaryota</taxon>
        <taxon>Viridiplantae</taxon>
        <taxon>Streptophyta</taxon>
        <taxon>Embryophyta</taxon>
        <taxon>Tracheophyta</taxon>
        <taxon>Spermatophyta</taxon>
        <taxon>Magnoliopsida</taxon>
        <taxon>eudicotyledons</taxon>
        <taxon>Gunneridae</taxon>
        <taxon>Pentapetalae</taxon>
        <taxon>rosids</taxon>
        <taxon>fabids</taxon>
        <taxon>Malpighiales</taxon>
        <taxon>Salicaceae</taxon>
        <taxon>Flacourtieae</taxon>
        <taxon>Dovyalis</taxon>
    </lineage>
</organism>
<accession>A0AAV1RFF6</accession>
<comment type="caution">
    <text evidence="1">The sequence shown here is derived from an EMBL/GenBank/DDBJ whole genome shotgun (WGS) entry which is preliminary data.</text>
</comment>
<proteinExistence type="predicted"/>
<reference evidence="1 2" key="1">
    <citation type="submission" date="2024-01" db="EMBL/GenBank/DDBJ databases">
        <authorList>
            <person name="Waweru B."/>
        </authorList>
    </citation>
    <scope>NUCLEOTIDE SEQUENCE [LARGE SCALE GENOMIC DNA]</scope>
</reference>
<dbReference type="InterPro" id="IPR029060">
    <property type="entry name" value="PIN-like_dom_sf"/>
</dbReference>